<dbReference type="EMBL" id="BOSE01000001">
    <property type="protein sequence ID" value="GIP14402.1"/>
    <property type="molecule type" value="Genomic_DNA"/>
</dbReference>
<sequence>MVSGQALADTVSQIGKKVDSEASVFVDGNKVSDAVIIKGKSYVPGRDVAEALGAKVEWKGSQGVMITSDTATNTTGFNFTTEEELAEYNAKVKEYQDNHIRLTAAIEGTKYRIESLTGSIEHAEKQIEKGFSTTLFDQSIAEFKKELAKLQEELAQYEKELEELESTK</sequence>
<accession>A0A919YHE3</accession>
<dbReference type="SUPFAM" id="SSF55383">
    <property type="entry name" value="Copper amine oxidase, domain N"/>
    <property type="match status" value="1"/>
</dbReference>
<organism evidence="3 4">
    <name type="scientific">Paenibacillus montaniterrae</name>
    <dbReference type="NCBI Taxonomy" id="429341"/>
    <lineage>
        <taxon>Bacteria</taxon>
        <taxon>Bacillati</taxon>
        <taxon>Bacillota</taxon>
        <taxon>Bacilli</taxon>
        <taxon>Bacillales</taxon>
        <taxon>Paenibacillaceae</taxon>
        <taxon>Paenibacillus</taxon>
    </lineage>
</organism>
<feature type="coiled-coil region" evidence="1">
    <location>
        <begin position="78"/>
        <end position="105"/>
    </location>
</feature>
<dbReference type="InterPro" id="IPR012854">
    <property type="entry name" value="Cu_amine_oxidase-like_N"/>
</dbReference>
<feature type="coiled-coil region" evidence="1">
    <location>
        <begin position="140"/>
        <end position="167"/>
    </location>
</feature>
<evidence type="ECO:0000313" key="3">
    <source>
        <dbReference type="EMBL" id="GIP14402.1"/>
    </source>
</evidence>
<proteinExistence type="predicted"/>
<evidence type="ECO:0000259" key="2">
    <source>
        <dbReference type="Pfam" id="PF07833"/>
    </source>
</evidence>
<feature type="domain" description="Copper amine oxidase-like N-terminal" evidence="2">
    <location>
        <begin position="26"/>
        <end position="72"/>
    </location>
</feature>
<dbReference type="AlphaFoldDB" id="A0A919YHE3"/>
<evidence type="ECO:0000313" key="4">
    <source>
        <dbReference type="Proteomes" id="UP000683139"/>
    </source>
</evidence>
<name>A0A919YHE3_9BACL</name>
<keyword evidence="4" id="KW-1185">Reference proteome</keyword>
<keyword evidence="1" id="KW-0175">Coiled coil</keyword>
<evidence type="ECO:0000256" key="1">
    <source>
        <dbReference type="SAM" id="Coils"/>
    </source>
</evidence>
<protein>
    <recommendedName>
        <fullName evidence="2">Copper amine oxidase-like N-terminal domain-containing protein</fullName>
    </recommendedName>
</protein>
<gene>
    <name evidence="3" type="ORF">J40TS1_00440</name>
</gene>
<dbReference type="InterPro" id="IPR036582">
    <property type="entry name" value="Mao_N_sf"/>
</dbReference>
<reference evidence="3" key="1">
    <citation type="submission" date="2021-03" db="EMBL/GenBank/DDBJ databases">
        <title>Antimicrobial resistance genes in bacteria isolated from Japanese honey, and their potential for conferring macrolide and lincosamide resistance in the American foulbrood pathogen Paenibacillus larvae.</title>
        <authorList>
            <person name="Okamoto M."/>
            <person name="Kumagai M."/>
            <person name="Kanamori H."/>
            <person name="Takamatsu D."/>
        </authorList>
    </citation>
    <scope>NUCLEOTIDE SEQUENCE</scope>
    <source>
        <strain evidence="3">J40TS1</strain>
    </source>
</reference>
<comment type="caution">
    <text evidence="3">The sequence shown here is derived from an EMBL/GenBank/DDBJ whole genome shotgun (WGS) entry which is preliminary data.</text>
</comment>
<dbReference type="Proteomes" id="UP000683139">
    <property type="component" value="Unassembled WGS sequence"/>
</dbReference>
<dbReference type="Pfam" id="PF07833">
    <property type="entry name" value="Cu_amine_oxidN1"/>
    <property type="match status" value="1"/>
</dbReference>